<dbReference type="InterPro" id="IPR016162">
    <property type="entry name" value="Ald_DH_N"/>
</dbReference>
<proteinExistence type="inferred from homology"/>
<dbReference type="NCBIfam" id="NF001221">
    <property type="entry name" value="PRK00197.1"/>
    <property type="match status" value="1"/>
</dbReference>
<dbReference type="EC" id="1.2.1.41" evidence="7"/>
<sequence length="417" mass="45214">MDIQAEVRKKAEAAKAASYKLGTLSTKVKNEALLAMAHALEQRSRMILAANAQDLEEARQKGVKRSYLDRLMLDENRIAGMAEGLRQTAALPDPIGQGDYSTVRPNGLEIRRVRVPLGVVGIIYEARPNVTADALALCLKSGNAVLLRGGSEAIRSNIAISSLLAEEAYKHGIPEGVIQFIDFTDREAVGVMTHLTGLLDVIIPRGGAGLIKRVVEDSSVPVIETGTGVCHTYVDESADLQMALDIAINAKTSRPSVCNAMETLLVHKNVAEKFLPMLYEGMTAKKVELRGCDKARAICPEMQTAEEIDWSTEYGDLILSVKVVDDVAAAIAHINRYNTGHSETIVTRDLVNAARFQKEVDAAAVYVNASTRFTDGFEFGFGAEIGISTQKLHARGPMGLMELTSSKYLIMGEGQIR</sequence>
<dbReference type="NCBIfam" id="TIGR00407">
    <property type="entry name" value="proA"/>
    <property type="match status" value="1"/>
</dbReference>
<reference evidence="9 10" key="1">
    <citation type="submission" date="2016-10" db="EMBL/GenBank/DDBJ databases">
        <authorList>
            <person name="de Groot N.N."/>
        </authorList>
    </citation>
    <scope>NUCLEOTIDE SEQUENCE [LARGE SCALE GENOMIC DNA]</scope>
    <source>
        <strain evidence="9 10">L14</strain>
    </source>
</reference>
<dbReference type="GO" id="GO:0004350">
    <property type="term" value="F:glutamate-5-semialdehyde dehydrogenase activity"/>
    <property type="evidence" value="ECO:0007669"/>
    <property type="project" value="UniProtKB-UniRule"/>
</dbReference>
<evidence type="ECO:0000256" key="4">
    <source>
        <dbReference type="ARBA" id="ARBA00022857"/>
    </source>
</evidence>
<evidence type="ECO:0000313" key="9">
    <source>
        <dbReference type="EMBL" id="SFA96325.1"/>
    </source>
</evidence>
<dbReference type="EMBL" id="FOJX01000004">
    <property type="protein sequence ID" value="SFA96325.1"/>
    <property type="molecule type" value="Genomic_DNA"/>
</dbReference>
<dbReference type="Gene3D" id="3.40.605.10">
    <property type="entry name" value="Aldehyde Dehydrogenase, Chain A, domain 1"/>
    <property type="match status" value="1"/>
</dbReference>
<dbReference type="Proteomes" id="UP000183843">
    <property type="component" value="Unassembled WGS sequence"/>
</dbReference>
<dbReference type="AlphaFoldDB" id="A0A1I0X5R7"/>
<feature type="domain" description="Aldehyde dehydrogenase" evidence="8">
    <location>
        <begin position="318"/>
        <end position="380"/>
    </location>
</feature>
<dbReference type="InterPro" id="IPR016161">
    <property type="entry name" value="Ald_DH/histidinol_DH"/>
</dbReference>
<dbReference type="InterPro" id="IPR012134">
    <property type="entry name" value="Glu-5-SA_DH"/>
</dbReference>
<dbReference type="InterPro" id="IPR016163">
    <property type="entry name" value="Ald_DH_C"/>
</dbReference>
<keyword evidence="4 7" id="KW-0521">NADP</keyword>
<evidence type="ECO:0000256" key="5">
    <source>
        <dbReference type="ARBA" id="ARBA00023002"/>
    </source>
</evidence>
<dbReference type="PIRSF" id="PIRSF000151">
    <property type="entry name" value="GPR"/>
    <property type="match status" value="1"/>
</dbReference>
<evidence type="ECO:0000259" key="8">
    <source>
        <dbReference type="Pfam" id="PF00171"/>
    </source>
</evidence>
<evidence type="ECO:0000256" key="1">
    <source>
        <dbReference type="ARBA" id="ARBA00004985"/>
    </source>
</evidence>
<dbReference type="GO" id="GO:0050661">
    <property type="term" value="F:NADP binding"/>
    <property type="evidence" value="ECO:0007669"/>
    <property type="project" value="InterPro"/>
</dbReference>
<dbReference type="RefSeq" id="WP_074814939.1">
    <property type="nucleotide sequence ID" value="NZ_FOJX01000004.1"/>
</dbReference>
<protein>
    <recommendedName>
        <fullName evidence="7">Gamma-glutamyl phosphate reductase</fullName>
        <shortName evidence="7">GPR</shortName>
        <ecNumber evidence="7">1.2.1.41</ecNumber>
    </recommendedName>
    <alternativeName>
        <fullName evidence="7">Glutamate-5-semialdehyde dehydrogenase</fullName>
    </alternativeName>
    <alternativeName>
        <fullName evidence="7">Glutamyl-gamma-semialdehyde dehydrogenase</fullName>
        <shortName evidence="7">GSA dehydrogenase</shortName>
    </alternativeName>
</protein>
<dbReference type="PANTHER" id="PTHR11063:SF8">
    <property type="entry name" value="DELTA-1-PYRROLINE-5-CARBOXYLATE SYNTHASE"/>
    <property type="match status" value="1"/>
</dbReference>
<keyword evidence="2 7" id="KW-0028">Amino-acid biosynthesis</keyword>
<keyword evidence="3 7" id="KW-0641">Proline biosynthesis</keyword>
<evidence type="ECO:0000313" key="10">
    <source>
        <dbReference type="Proteomes" id="UP000183843"/>
    </source>
</evidence>
<dbReference type="GO" id="GO:0005737">
    <property type="term" value="C:cytoplasm"/>
    <property type="evidence" value="ECO:0007669"/>
    <property type="project" value="UniProtKB-SubCell"/>
</dbReference>
<dbReference type="HAMAP" id="MF_00412">
    <property type="entry name" value="ProA"/>
    <property type="match status" value="1"/>
</dbReference>
<comment type="pathway">
    <text evidence="1 7">Amino-acid biosynthesis; L-proline biosynthesis; L-glutamate 5-semialdehyde from L-glutamate: step 2/2.</text>
</comment>
<keyword evidence="7" id="KW-0963">Cytoplasm</keyword>
<dbReference type="SUPFAM" id="SSF53720">
    <property type="entry name" value="ALDH-like"/>
    <property type="match status" value="1"/>
</dbReference>
<dbReference type="Pfam" id="PF00171">
    <property type="entry name" value="Aldedh"/>
    <property type="match status" value="2"/>
</dbReference>
<organism evidence="9 10">
    <name type="scientific">Selenomonas ruminantium</name>
    <dbReference type="NCBI Taxonomy" id="971"/>
    <lineage>
        <taxon>Bacteria</taxon>
        <taxon>Bacillati</taxon>
        <taxon>Bacillota</taxon>
        <taxon>Negativicutes</taxon>
        <taxon>Selenomonadales</taxon>
        <taxon>Selenomonadaceae</taxon>
        <taxon>Selenomonas</taxon>
    </lineage>
</organism>
<comment type="catalytic activity">
    <reaction evidence="6 7">
        <text>L-glutamate 5-semialdehyde + phosphate + NADP(+) = L-glutamyl 5-phosphate + NADPH + H(+)</text>
        <dbReference type="Rhea" id="RHEA:19541"/>
        <dbReference type="ChEBI" id="CHEBI:15378"/>
        <dbReference type="ChEBI" id="CHEBI:43474"/>
        <dbReference type="ChEBI" id="CHEBI:57783"/>
        <dbReference type="ChEBI" id="CHEBI:58066"/>
        <dbReference type="ChEBI" id="CHEBI:58274"/>
        <dbReference type="ChEBI" id="CHEBI:58349"/>
        <dbReference type="EC" id="1.2.1.41"/>
    </reaction>
</comment>
<dbReference type="PANTHER" id="PTHR11063">
    <property type="entry name" value="GLUTAMATE SEMIALDEHYDE DEHYDROGENASE"/>
    <property type="match status" value="1"/>
</dbReference>
<evidence type="ECO:0000256" key="6">
    <source>
        <dbReference type="ARBA" id="ARBA00049024"/>
    </source>
</evidence>
<dbReference type="PROSITE" id="PS01223">
    <property type="entry name" value="PROA"/>
    <property type="match status" value="1"/>
</dbReference>
<dbReference type="InterPro" id="IPR015590">
    <property type="entry name" value="Aldehyde_DH_dom"/>
</dbReference>
<comment type="function">
    <text evidence="7">Catalyzes the NADPH-dependent reduction of L-glutamate 5-phosphate into L-glutamate 5-semialdehyde and phosphate. The product spontaneously undergoes cyclization to form 1-pyrroline-5-carboxylate.</text>
</comment>
<dbReference type="GO" id="GO:0055129">
    <property type="term" value="P:L-proline biosynthetic process"/>
    <property type="evidence" value="ECO:0007669"/>
    <property type="project" value="UniProtKB-UniRule"/>
</dbReference>
<comment type="subcellular location">
    <subcellularLocation>
        <location evidence="7">Cytoplasm</location>
    </subcellularLocation>
</comment>
<dbReference type="InterPro" id="IPR000965">
    <property type="entry name" value="GPR_dom"/>
</dbReference>
<dbReference type="CDD" id="cd07079">
    <property type="entry name" value="ALDH_F18-19_ProA-GPR"/>
    <property type="match status" value="1"/>
</dbReference>
<dbReference type="InterPro" id="IPR020593">
    <property type="entry name" value="G-glutamylP_reductase_CS"/>
</dbReference>
<comment type="similarity">
    <text evidence="7">Belongs to the gamma-glutamyl phosphate reductase family.</text>
</comment>
<dbReference type="FunFam" id="3.40.309.10:FF:000006">
    <property type="entry name" value="Gamma-glutamyl phosphate reductase"/>
    <property type="match status" value="1"/>
</dbReference>
<evidence type="ECO:0000256" key="3">
    <source>
        <dbReference type="ARBA" id="ARBA00022650"/>
    </source>
</evidence>
<feature type="domain" description="Aldehyde dehydrogenase" evidence="8">
    <location>
        <begin position="4"/>
        <end position="288"/>
    </location>
</feature>
<dbReference type="Gene3D" id="3.40.309.10">
    <property type="entry name" value="Aldehyde Dehydrogenase, Chain A, domain 2"/>
    <property type="match status" value="1"/>
</dbReference>
<name>A0A1I0X5R7_SELRU</name>
<gene>
    <name evidence="7" type="primary">proA</name>
    <name evidence="9" type="ORF">SAMN05216587_104244</name>
</gene>
<evidence type="ECO:0000256" key="2">
    <source>
        <dbReference type="ARBA" id="ARBA00022605"/>
    </source>
</evidence>
<accession>A0A1I0X5R7</accession>
<keyword evidence="5 7" id="KW-0560">Oxidoreductase</keyword>
<evidence type="ECO:0000256" key="7">
    <source>
        <dbReference type="HAMAP-Rule" id="MF_00412"/>
    </source>
</evidence>
<dbReference type="UniPathway" id="UPA00098">
    <property type="reaction ID" value="UER00360"/>
</dbReference>